<dbReference type="Proteomes" id="UP000594034">
    <property type="component" value="Chromosome"/>
</dbReference>
<dbReference type="PROSITE" id="PS51257">
    <property type="entry name" value="PROKAR_LIPOPROTEIN"/>
    <property type="match status" value="1"/>
</dbReference>
<evidence type="ECO:0008006" key="3">
    <source>
        <dbReference type="Google" id="ProtNLM"/>
    </source>
</evidence>
<name>A0A5J6WWS4_9GAMM</name>
<protein>
    <recommendedName>
        <fullName evidence="3">Lipoprotein</fullName>
    </recommendedName>
</protein>
<evidence type="ECO:0000313" key="2">
    <source>
        <dbReference type="Proteomes" id="UP000594034"/>
    </source>
</evidence>
<sequence>MKRWFLLLTLLLGACSSGPGEDEIKQLVLARLQADLGGSVVEPAEFTVVEKEETQEGLYRIKVHYNLRFLKDFDELSSASNDDLVYDSNGKFHQDLPMMALESRYGAFKAGDLKSEETTLWLVKTEQGWHLAQPVAPHS</sequence>
<organism evidence="1 2">
    <name type="scientific">Aeromonas simiae</name>
    <dbReference type="NCBI Taxonomy" id="218936"/>
    <lineage>
        <taxon>Bacteria</taxon>
        <taxon>Pseudomonadati</taxon>
        <taxon>Pseudomonadota</taxon>
        <taxon>Gammaproteobacteria</taxon>
        <taxon>Aeromonadales</taxon>
        <taxon>Aeromonadaceae</taxon>
        <taxon>Aeromonas</taxon>
    </lineage>
</organism>
<gene>
    <name evidence="1" type="ORF">FE240_13735</name>
</gene>
<dbReference type="EMBL" id="CP040449">
    <property type="protein sequence ID" value="QFI55659.1"/>
    <property type="molecule type" value="Genomic_DNA"/>
</dbReference>
<accession>A0A5J6WWS4</accession>
<dbReference type="AlphaFoldDB" id="A0A5J6WWS4"/>
<keyword evidence="2" id="KW-1185">Reference proteome</keyword>
<proteinExistence type="predicted"/>
<dbReference type="RefSeq" id="WP_193001713.1">
    <property type="nucleotide sequence ID" value="NZ_CP040449.1"/>
</dbReference>
<dbReference type="KEGG" id="asim:FE240_13735"/>
<evidence type="ECO:0000313" key="1">
    <source>
        <dbReference type="EMBL" id="QFI55659.1"/>
    </source>
</evidence>
<reference evidence="1 2" key="1">
    <citation type="submission" date="2019-05" db="EMBL/GenBank/DDBJ databases">
        <title>OXA-830, a novel chromosomally encoded expanded-spectrum class D beta-lactamase in Aeromonas simiae.</title>
        <authorList>
            <person name="Zhou W."/>
            <person name="Chen Q."/>
        </authorList>
    </citation>
    <scope>NUCLEOTIDE SEQUENCE [LARGE SCALE GENOMIC DNA]</scope>
    <source>
        <strain evidence="1 2">A6</strain>
    </source>
</reference>